<feature type="active site" evidence="2">
    <location>
        <position position="13"/>
    </location>
</feature>
<proteinExistence type="inferred from homology"/>
<feature type="binding site" evidence="2">
    <location>
        <position position="13"/>
    </location>
    <ligand>
        <name>Mg(2+)</name>
        <dbReference type="ChEBI" id="CHEBI:18420"/>
    </ligand>
</feature>
<dbReference type="InterPro" id="IPR018520">
    <property type="entry name" value="UPP_synth-like_CS"/>
</dbReference>
<comment type="similarity">
    <text evidence="2">Belongs to the UPP synthase family.</text>
</comment>
<evidence type="ECO:0000256" key="2">
    <source>
        <dbReference type="HAMAP-Rule" id="MF_01139"/>
    </source>
</evidence>
<dbReference type="HAMAP" id="MF_01139">
    <property type="entry name" value="ISPT"/>
    <property type="match status" value="1"/>
</dbReference>
<dbReference type="GO" id="GO:0000287">
    <property type="term" value="F:magnesium ion binding"/>
    <property type="evidence" value="ECO:0007669"/>
    <property type="project" value="UniProtKB-UniRule"/>
</dbReference>
<feature type="binding site" evidence="2">
    <location>
        <begin position="180"/>
        <end position="182"/>
    </location>
    <ligand>
        <name>substrate</name>
    </ligand>
</feature>
<dbReference type="EC" id="2.5.1.-" evidence="2"/>
<feature type="binding site" evidence="2">
    <location>
        <begin position="14"/>
        <end position="17"/>
    </location>
    <ligand>
        <name>substrate</name>
    </ligand>
</feature>
<comment type="caution">
    <text evidence="2">Lacks conserved residue(s) required for the propagation of feature annotation.</text>
</comment>
<dbReference type="InterPro" id="IPR001441">
    <property type="entry name" value="UPP_synth-like"/>
</dbReference>
<evidence type="ECO:0000256" key="1">
    <source>
        <dbReference type="ARBA" id="ARBA00022679"/>
    </source>
</evidence>
<feature type="binding site" evidence="2">
    <location>
        <position position="18"/>
    </location>
    <ligand>
        <name>substrate</name>
    </ligand>
</feature>
<evidence type="ECO:0000313" key="3">
    <source>
        <dbReference type="EMBL" id="OGF87105.1"/>
    </source>
</evidence>
<feature type="binding site" evidence="2">
    <location>
        <position position="64"/>
    </location>
    <ligand>
        <name>substrate</name>
    </ligand>
</feature>
<feature type="binding site" evidence="2">
    <location>
        <position position="193"/>
    </location>
    <ligand>
        <name>Mg(2+)</name>
        <dbReference type="ChEBI" id="CHEBI:18420"/>
    </ligand>
</feature>
<feature type="binding site" evidence="2">
    <location>
        <begin position="58"/>
        <end position="60"/>
    </location>
    <ligand>
        <name>substrate</name>
    </ligand>
</feature>
<dbReference type="PANTHER" id="PTHR10291">
    <property type="entry name" value="DEHYDRODOLICHYL DIPHOSPHATE SYNTHASE FAMILY MEMBER"/>
    <property type="match status" value="1"/>
</dbReference>
<feature type="binding site" evidence="2">
    <location>
        <position position="62"/>
    </location>
    <ligand>
        <name>substrate</name>
    </ligand>
</feature>
<dbReference type="PANTHER" id="PTHR10291:SF0">
    <property type="entry name" value="DEHYDRODOLICHYL DIPHOSPHATE SYNTHASE 2"/>
    <property type="match status" value="1"/>
</dbReference>
<organism evidence="3 4">
    <name type="scientific">Candidatus Giovannonibacteria bacterium RIFCSPLOWO2_01_FULL_46_32</name>
    <dbReference type="NCBI Taxonomy" id="1798353"/>
    <lineage>
        <taxon>Bacteria</taxon>
        <taxon>Candidatus Giovannoniibacteriota</taxon>
    </lineage>
</organism>
<feature type="binding site" evidence="2">
    <location>
        <position position="174"/>
    </location>
    <ligand>
        <name>substrate</name>
    </ligand>
</feature>
<comment type="cofactor">
    <cofactor evidence="2">
        <name>Mg(2+)</name>
        <dbReference type="ChEBI" id="CHEBI:18420"/>
    </cofactor>
    <text evidence="2">Binds 2 magnesium ions per subunit.</text>
</comment>
<evidence type="ECO:0000313" key="4">
    <source>
        <dbReference type="Proteomes" id="UP000177346"/>
    </source>
</evidence>
<name>A0A1F5XGP2_9BACT</name>
<dbReference type="AlphaFoldDB" id="A0A1F5XGP2"/>
<dbReference type="GO" id="GO:0045547">
    <property type="term" value="F:ditrans,polycis-polyprenyl diphosphate synthase [(2E,6E)-farnesyl diphosphate specific] activity"/>
    <property type="evidence" value="ECO:0007669"/>
    <property type="project" value="TreeGrafter"/>
</dbReference>
<gene>
    <name evidence="3" type="ORF">A3B19_01590</name>
</gene>
<comment type="function">
    <text evidence="2">Catalyzes the condensation of isopentenyl diphosphate (IPP) with allylic pyrophosphates generating different type of terpenoids.</text>
</comment>
<sequence length="225" mass="25756">MQDTPLCVGIILDGNRRWAKERGLPFFEGHRQGLNNVEPIALAARDMGIKHLALYAFSTENWERPEEEVSMLMSLFETMAKDKASRLAKEGARVRFVGQLRRFSENLQKLMRETEEKSPADPKITIWILLSYGGRADIAQAAGALAKKGEAVSEESLARNLWTAGMPDPDIIIRTGGEQRLSNFLLWQAAYSELFFPKTFWPEFTKEEFENIVNEYKKRERRNGT</sequence>
<accession>A0A1F5XGP2</accession>
<dbReference type="Gene3D" id="3.40.1180.10">
    <property type="entry name" value="Decaprenyl diphosphate synthase-like"/>
    <property type="match status" value="1"/>
</dbReference>
<dbReference type="SUPFAM" id="SSF64005">
    <property type="entry name" value="Undecaprenyl diphosphate synthase"/>
    <property type="match status" value="1"/>
</dbReference>
<feature type="binding site" evidence="2">
    <location>
        <position position="30"/>
    </location>
    <ligand>
        <name>substrate</name>
    </ligand>
</feature>
<reference evidence="3 4" key="1">
    <citation type="journal article" date="2016" name="Nat. Commun.">
        <title>Thousands of microbial genomes shed light on interconnected biogeochemical processes in an aquifer system.</title>
        <authorList>
            <person name="Anantharaman K."/>
            <person name="Brown C.T."/>
            <person name="Hug L.A."/>
            <person name="Sharon I."/>
            <person name="Castelle C.J."/>
            <person name="Probst A.J."/>
            <person name="Thomas B.C."/>
            <person name="Singh A."/>
            <person name="Wilkins M.J."/>
            <person name="Karaoz U."/>
            <person name="Brodie E.L."/>
            <person name="Williams K.H."/>
            <person name="Hubbard S.S."/>
            <person name="Banfield J.F."/>
        </authorList>
    </citation>
    <scope>NUCLEOTIDE SEQUENCE [LARGE SCALE GENOMIC DNA]</scope>
</reference>
<keyword evidence="2" id="KW-0479">Metal-binding</keyword>
<dbReference type="PROSITE" id="PS01066">
    <property type="entry name" value="UPP_SYNTHASE"/>
    <property type="match status" value="1"/>
</dbReference>
<keyword evidence="1 2" id="KW-0808">Transferase</keyword>
<dbReference type="CDD" id="cd00475">
    <property type="entry name" value="Cis_IPPS"/>
    <property type="match status" value="1"/>
</dbReference>
<comment type="subunit">
    <text evidence="2">Homodimer.</text>
</comment>
<feature type="active site" description="Proton acceptor" evidence="2">
    <location>
        <position position="61"/>
    </location>
</feature>
<dbReference type="InterPro" id="IPR036424">
    <property type="entry name" value="UPP_synth-like_sf"/>
</dbReference>
<dbReference type="NCBIfam" id="TIGR00055">
    <property type="entry name" value="uppS"/>
    <property type="match status" value="1"/>
</dbReference>
<dbReference type="Proteomes" id="UP000177346">
    <property type="component" value="Unassembled WGS sequence"/>
</dbReference>
<keyword evidence="2" id="KW-0460">Magnesium</keyword>
<protein>
    <recommendedName>
        <fullName evidence="2">Isoprenyl transferase</fullName>
        <ecNumber evidence="2">2.5.1.-</ecNumber>
    </recommendedName>
</protein>
<dbReference type="GO" id="GO:0016094">
    <property type="term" value="P:polyprenol biosynthetic process"/>
    <property type="evidence" value="ECO:0007669"/>
    <property type="project" value="TreeGrafter"/>
</dbReference>
<dbReference type="EMBL" id="MFIF01000009">
    <property type="protein sequence ID" value="OGF87105.1"/>
    <property type="molecule type" value="Genomic_DNA"/>
</dbReference>
<dbReference type="Pfam" id="PF01255">
    <property type="entry name" value="Prenyltransf"/>
    <property type="match status" value="1"/>
</dbReference>
<comment type="caution">
    <text evidence="3">The sequence shown here is derived from an EMBL/GenBank/DDBJ whole genome shotgun (WGS) entry which is preliminary data.</text>
</comment>